<keyword evidence="1" id="KW-0812">Transmembrane</keyword>
<dbReference type="Proteomes" id="UP000261088">
    <property type="component" value="Unassembled WGS sequence"/>
</dbReference>
<evidence type="ECO:0000256" key="1">
    <source>
        <dbReference type="SAM" id="Phobius"/>
    </source>
</evidence>
<proteinExistence type="predicted"/>
<feature type="transmembrane region" description="Helical" evidence="1">
    <location>
        <begin position="170"/>
        <end position="187"/>
    </location>
</feature>
<evidence type="ECO:0000313" key="2">
    <source>
        <dbReference type="EMBL" id="RGN49045.1"/>
    </source>
</evidence>
<gene>
    <name evidence="2" type="ORF">DXB61_14270</name>
</gene>
<feature type="transmembrane region" description="Helical" evidence="1">
    <location>
        <begin position="42"/>
        <end position="61"/>
    </location>
</feature>
<accession>A0AB37LSB2</accession>
<protein>
    <submittedName>
        <fullName evidence="2">Uncharacterized protein</fullName>
    </submittedName>
</protein>
<feature type="transmembrane region" description="Helical" evidence="1">
    <location>
        <begin position="12"/>
        <end position="30"/>
    </location>
</feature>
<dbReference type="AlphaFoldDB" id="A0AB37LSB2"/>
<name>A0AB37LSB2_9BACT</name>
<sequence length="205" mass="24159">MNYRIQDFIKYIIPGLYVIFFVVIWSVLSSNCHIETAKLKDFTGVIILLIPFVGFVIGYLIESLMTCAEHLFYILGGRRPSKNILDRKCKNYIISEIDRNKIFNQHNISGNSINNSLAGQILQTAKQKIDRENVENFRINSILARNIFGSQIVLTIAYSFVTDRFYTNKMWWFFLVISIIFLIYWIHHNHVYVKYVFAEYARNLH</sequence>
<organism evidence="2 3">
    <name type="scientific">Parabacteroides merdae</name>
    <dbReference type="NCBI Taxonomy" id="46503"/>
    <lineage>
        <taxon>Bacteria</taxon>
        <taxon>Pseudomonadati</taxon>
        <taxon>Bacteroidota</taxon>
        <taxon>Bacteroidia</taxon>
        <taxon>Bacteroidales</taxon>
        <taxon>Tannerellaceae</taxon>
        <taxon>Parabacteroides</taxon>
    </lineage>
</organism>
<keyword evidence="1" id="KW-1133">Transmembrane helix</keyword>
<reference evidence="2 3" key="1">
    <citation type="submission" date="2018-08" db="EMBL/GenBank/DDBJ databases">
        <title>A genome reference for cultivated species of the human gut microbiota.</title>
        <authorList>
            <person name="Zou Y."/>
            <person name="Xue W."/>
            <person name="Luo G."/>
        </authorList>
    </citation>
    <scope>NUCLEOTIDE SEQUENCE [LARGE SCALE GENOMIC DNA]</scope>
    <source>
        <strain evidence="2 3">OM05-11AA</strain>
    </source>
</reference>
<feature type="transmembrane region" description="Helical" evidence="1">
    <location>
        <begin position="142"/>
        <end position="161"/>
    </location>
</feature>
<comment type="caution">
    <text evidence="2">The sequence shown here is derived from an EMBL/GenBank/DDBJ whole genome shotgun (WGS) entry which is preliminary data.</text>
</comment>
<evidence type="ECO:0000313" key="3">
    <source>
        <dbReference type="Proteomes" id="UP000261088"/>
    </source>
</evidence>
<dbReference type="RefSeq" id="WP_122122482.1">
    <property type="nucleotide sequence ID" value="NZ_QSUP01000021.1"/>
</dbReference>
<dbReference type="EMBL" id="QSUP01000021">
    <property type="protein sequence ID" value="RGN49045.1"/>
    <property type="molecule type" value="Genomic_DNA"/>
</dbReference>
<keyword evidence="1" id="KW-0472">Membrane</keyword>